<name>A0A918UYM3_9CAUL</name>
<dbReference type="Pfam" id="PF00326">
    <property type="entry name" value="Peptidase_S9"/>
    <property type="match status" value="1"/>
</dbReference>
<dbReference type="AlphaFoldDB" id="A0A918UYM3"/>
<feature type="domain" description="Peptidase S9 prolyl oligopeptidase catalytic" evidence="1">
    <location>
        <begin position="134"/>
        <end position="253"/>
    </location>
</feature>
<proteinExistence type="predicted"/>
<evidence type="ECO:0000313" key="2">
    <source>
        <dbReference type="EMBL" id="GGZ44928.1"/>
    </source>
</evidence>
<dbReference type="EMBL" id="BMZB01000008">
    <property type="protein sequence ID" value="GGZ44928.1"/>
    <property type="molecule type" value="Genomic_DNA"/>
</dbReference>
<evidence type="ECO:0000313" key="3">
    <source>
        <dbReference type="Proteomes" id="UP000662572"/>
    </source>
</evidence>
<keyword evidence="3" id="KW-1185">Reference proteome</keyword>
<dbReference type="RefSeq" id="WP_189489006.1">
    <property type="nucleotide sequence ID" value="NZ_BMZB01000008.1"/>
</dbReference>
<dbReference type="Gene3D" id="3.40.50.1820">
    <property type="entry name" value="alpha/beta hydrolase"/>
    <property type="match status" value="1"/>
</dbReference>
<dbReference type="InterPro" id="IPR001375">
    <property type="entry name" value="Peptidase_S9_cat"/>
</dbReference>
<gene>
    <name evidence="2" type="ORF">GCM10011273_34570</name>
</gene>
<reference evidence="2" key="2">
    <citation type="submission" date="2020-09" db="EMBL/GenBank/DDBJ databases">
        <authorList>
            <person name="Sun Q."/>
            <person name="Kim S."/>
        </authorList>
    </citation>
    <scope>NUCLEOTIDE SEQUENCE</scope>
    <source>
        <strain evidence="2">KCTC 32296</strain>
    </source>
</reference>
<dbReference type="Proteomes" id="UP000662572">
    <property type="component" value="Unassembled WGS sequence"/>
</dbReference>
<accession>A0A918UYM3</accession>
<reference evidence="2" key="1">
    <citation type="journal article" date="2014" name="Int. J. Syst. Evol. Microbiol.">
        <title>Complete genome sequence of Corynebacterium casei LMG S-19264T (=DSM 44701T), isolated from a smear-ripened cheese.</title>
        <authorList>
            <consortium name="US DOE Joint Genome Institute (JGI-PGF)"/>
            <person name="Walter F."/>
            <person name="Albersmeier A."/>
            <person name="Kalinowski J."/>
            <person name="Ruckert C."/>
        </authorList>
    </citation>
    <scope>NUCLEOTIDE SEQUENCE</scope>
    <source>
        <strain evidence="2">KCTC 32296</strain>
    </source>
</reference>
<dbReference type="GO" id="GO:0006508">
    <property type="term" value="P:proteolysis"/>
    <property type="evidence" value="ECO:0007669"/>
    <property type="project" value="InterPro"/>
</dbReference>
<protein>
    <recommendedName>
        <fullName evidence="1">Peptidase S9 prolyl oligopeptidase catalytic domain-containing protein</fullName>
    </recommendedName>
</protein>
<organism evidence="2 3">
    <name type="scientific">Asticcacaulis endophyticus</name>
    <dbReference type="NCBI Taxonomy" id="1395890"/>
    <lineage>
        <taxon>Bacteria</taxon>
        <taxon>Pseudomonadati</taxon>
        <taxon>Pseudomonadota</taxon>
        <taxon>Alphaproteobacteria</taxon>
        <taxon>Caulobacterales</taxon>
        <taxon>Caulobacteraceae</taxon>
        <taxon>Asticcacaulis</taxon>
    </lineage>
</organism>
<sequence length="279" mass="30733">MPQELPFDEKSASPDEVFVLSEGTPNTLEGMWPDRRYYVINRLELHLYRAASKPRARALIYPGGGYLDLVHDKEGIEIALWLSGIGIDAYVVVHRLPGALKAGTGEVWSSDIALNDGLLCLDFLHARDDLPLLHFGLSSGGHLAGVMACQAHPLAAAGVMIGYAPVNANHRRYKAPADKPDYPPVEKQDFYDAWPIGMAQEPHGVPKVPVFLVYALHDQPVPVDHALNFIKAMQQHGGDLEAHIFPQAPHGFALRDLAGTHDQWPLLASRWIDRVLTAL</sequence>
<dbReference type="InterPro" id="IPR029058">
    <property type="entry name" value="AB_hydrolase_fold"/>
</dbReference>
<comment type="caution">
    <text evidence="2">The sequence shown here is derived from an EMBL/GenBank/DDBJ whole genome shotgun (WGS) entry which is preliminary data.</text>
</comment>
<dbReference type="SUPFAM" id="SSF53474">
    <property type="entry name" value="alpha/beta-Hydrolases"/>
    <property type="match status" value="1"/>
</dbReference>
<evidence type="ECO:0000259" key="1">
    <source>
        <dbReference type="Pfam" id="PF00326"/>
    </source>
</evidence>
<dbReference type="GO" id="GO:0008236">
    <property type="term" value="F:serine-type peptidase activity"/>
    <property type="evidence" value="ECO:0007669"/>
    <property type="project" value="InterPro"/>
</dbReference>